<name>A0A3M7SKM4_BRAPC</name>
<reference evidence="4 5" key="1">
    <citation type="journal article" date="2018" name="Sci. Rep.">
        <title>Genomic signatures of local adaptation to the degree of environmental predictability in rotifers.</title>
        <authorList>
            <person name="Franch-Gras L."/>
            <person name="Hahn C."/>
            <person name="Garcia-Roger E.M."/>
            <person name="Carmona M.J."/>
            <person name="Serra M."/>
            <person name="Gomez A."/>
        </authorList>
    </citation>
    <scope>NUCLEOTIDE SEQUENCE [LARGE SCALE GENOMIC DNA]</scope>
    <source>
        <strain evidence="4">HYR1</strain>
    </source>
</reference>
<dbReference type="Gene3D" id="1.10.10.10">
    <property type="entry name" value="Winged helix-like DNA-binding domain superfamily/Winged helix DNA-binding domain"/>
    <property type="match status" value="1"/>
</dbReference>
<evidence type="ECO:0000256" key="2">
    <source>
        <dbReference type="PROSITE-ProRule" id="PRU00332"/>
    </source>
</evidence>
<dbReference type="InterPro" id="IPR036390">
    <property type="entry name" value="WH_DNA-bd_sf"/>
</dbReference>
<dbReference type="Pfam" id="PF05383">
    <property type="entry name" value="La"/>
    <property type="match status" value="1"/>
</dbReference>
<dbReference type="PANTHER" id="PTHR22792">
    <property type="entry name" value="LUPUS LA PROTEIN-RELATED"/>
    <property type="match status" value="1"/>
</dbReference>
<accession>A0A3M7SKM4</accession>
<dbReference type="GO" id="GO:0005829">
    <property type="term" value="C:cytosol"/>
    <property type="evidence" value="ECO:0007669"/>
    <property type="project" value="TreeGrafter"/>
</dbReference>
<evidence type="ECO:0000313" key="5">
    <source>
        <dbReference type="Proteomes" id="UP000276133"/>
    </source>
</evidence>
<feature type="non-terminal residue" evidence="4">
    <location>
        <position position="134"/>
    </location>
</feature>
<proteinExistence type="predicted"/>
<dbReference type="InterPro" id="IPR045180">
    <property type="entry name" value="La_dom_prot"/>
</dbReference>
<sequence length="134" mass="15112">MMMTMMINNEQQLEQSDEAVRAELLRTLEYYFSSKNLSKDEYLVSQMDDECYVSLDEIAKFNKIRTLTNDKRFIRHIIGQSDQLELDAATGNKVRSVNGRLGGACGSKAAPSTGHQRSVLILREVSPQATAEHI</sequence>
<dbReference type="SUPFAM" id="SSF46785">
    <property type="entry name" value="Winged helix' DNA-binding domain"/>
    <property type="match status" value="1"/>
</dbReference>
<dbReference type="SMART" id="SM00715">
    <property type="entry name" value="LA"/>
    <property type="match status" value="1"/>
</dbReference>
<comment type="caution">
    <text evidence="4">The sequence shown here is derived from an EMBL/GenBank/DDBJ whole genome shotgun (WGS) entry which is preliminary data.</text>
</comment>
<dbReference type="PANTHER" id="PTHR22792:SF131">
    <property type="entry name" value="LA-RELATED PROTEIN LARP4B"/>
    <property type="match status" value="1"/>
</dbReference>
<dbReference type="CDD" id="cd07323">
    <property type="entry name" value="LAM"/>
    <property type="match status" value="1"/>
</dbReference>
<gene>
    <name evidence="4" type="ORF">BpHYR1_032544</name>
</gene>
<dbReference type="PROSITE" id="PS50961">
    <property type="entry name" value="HTH_LA"/>
    <property type="match status" value="1"/>
</dbReference>
<feature type="domain" description="HTH La-type RNA-binding" evidence="3">
    <location>
        <begin position="14"/>
        <end position="103"/>
    </location>
</feature>
<dbReference type="Proteomes" id="UP000276133">
    <property type="component" value="Unassembled WGS sequence"/>
</dbReference>
<dbReference type="InterPro" id="IPR006630">
    <property type="entry name" value="La_HTH"/>
</dbReference>
<dbReference type="STRING" id="10195.A0A3M7SKM4"/>
<protein>
    <submittedName>
        <fullName evidence="4">La-related 4 isoform X6</fullName>
    </submittedName>
</protein>
<dbReference type="GO" id="GO:0003730">
    <property type="term" value="F:mRNA 3'-UTR binding"/>
    <property type="evidence" value="ECO:0007669"/>
    <property type="project" value="TreeGrafter"/>
</dbReference>
<dbReference type="OrthoDB" id="10046764at2759"/>
<keyword evidence="1 2" id="KW-0694">RNA-binding</keyword>
<evidence type="ECO:0000259" key="3">
    <source>
        <dbReference type="PROSITE" id="PS50961"/>
    </source>
</evidence>
<keyword evidence="5" id="KW-1185">Reference proteome</keyword>
<dbReference type="InterPro" id="IPR036388">
    <property type="entry name" value="WH-like_DNA-bd_sf"/>
</dbReference>
<organism evidence="4 5">
    <name type="scientific">Brachionus plicatilis</name>
    <name type="common">Marine rotifer</name>
    <name type="synonym">Brachionus muelleri</name>
    <dbReference type="NCBI Taxonomy" id="10195"/>
    <lineage>
        <taxon>Eukaryota</taxon>
        <taxon>Metazoa</taxon>
        <taxon>Spiralia</taxon>
        <taxon>Gnathifera</taxon>
        <taxon>Rotifera</taxon>
        <taxon>Eurotatoria</taxon>
        <taxon>Monogononta</taxon>
        <taxon>Pseudotrocha</taxon>
        <taxon>Ploima</taxon>
        <taxon>Brachionidae</taxon>
        <taxon>Brachionus</taxon>
    </lineage>
</organism>
<dbReference type="EMBL" id="REGN01001201">
    <property type="protein sequence ID" value="RNA36341.1"/>
    <property type="molecule type" value="Genomic_DNA"/>
</dbReference>
<dbReference type="AlphaFoldDB" id="A0A3M7SKM4"/>
<evidence type="ECO:0000256" key="1">
    <source>
        <dbReference type="ARBA" id="ARBA00022884"/>
    </source>
</evidence>
<dbReference type="GO" id="GO:0045727">
    <property type="term" value="P:positive regulation of translation"/>
    <property type="evidence" value="ECO:0007669"/>
    <property type="project" value="TreeGrafter"/>
</dbReference>
<dbReference type="GO" id="GO:0010494">
    <property type="term" value="C:cytoplasmic stress granule"/>
    <property type="evidence" value="ECO:0007669"/>
    <property type="project" value="TreeGrafter"/>
</dbReference>
<evidence type="ECO:0000313" key="4">
    <source>
        <dbReference type="EMBL" id="RNA36341.1"/>
    </source>
</evidence>